<feature type="transmembrane region" description="Helical" evidence="5">
    <location>
        <begin position="125"/>
        <end position="149"/>
    </location>
</feature>
<sequence>MTEQAALYFTLLMTTNRFVVFVTPTLLFLFTRTRTMIICFLMWVYILFIVTWNIAYGSTKNFSKKKLSMQETLLGSNFLTTFFTLSSTVLPIVMLVMYGIIFLVIIKKRGLLSSNSWSSDKDRSLLWQALAVSVMLELTKLTSMITPYLKDTHSWVQWCWTIFSYSTSILNQMVNPFLFLTMNKMVRHVLRHFFKRGSDGTSESGESPKTDTSFSGFRRRISRVLRKSKRILMNHQPIDRSTWVM</sequence>
<feature type="transmembrane region" description="Helical" evidence="5">
    <location>
        <begin position="6"/>
        <end position="30"/>
    </location>
</feature>
<evidence type="ECO:0000256" key="4">
    <source>
        <dbReference type="ARBA" id="ARBA00023136"/>
    </source>
</evidence>
<keyword evidence="8" id="KW-1185">Reference proteome</keyword>
<dbReference type="GO" id="GO:0016020">
    <property type="term" value="C:membrane"/>
    <property type="evidence" value="ECO:0007669"/>
    <property type="project" value="UniProtKB-SubCell"/>
</dbReference>
<evidence type="ECO:0000256" key="5">
    <source>
        <dbReference type="SAM" id="Phobius"/>
    </source>
</evidence>
<dbReference type="InterPro" id="IPR017452">
    <property type="entry name" value="GPCR_Rhodpsn_7TM"/>
</dbReference>
<proteinExistence type="predicted"/>
<comment type="subcellular location">
    <subcellularLocation>
        <location evidence="1">Membrane</location>
    </subcellularLocation>
</comment>
<dbReference type="Gene3D" id="1.20.1070.10">
    <property type="entry name" value="Rhodopsin 7-helix transmembrane proteins"/>
    <property type="match status" value="1"/>
</dbReference>
<organism evidence="7 8">
    <name type="scientific">Ancylostoma caninum</name>
    <name type="common">Dog hookworm</name>
    <dbReference type="NCBI Taxonomy" id="29170"/>
    <lineage>
        <taxon>Eukaryota</taxon>
        <taxon>Metazoa</taxon>
        <taxon>Ecdysozoa</taxon>
        <taxon>Nematoda</taxon>
        <taxon>Chromadorea</taxon>
        <taxon>Rhabditida</taxon>
        <taxon>Rhabditina</taxon>
        <taxon>Rhabditomorpha</taxon>
        <taxon>Strongyloidea</taxon>
        <taxon>Ancylostomatidae</taxon>
        <taxon>Ancylostomatinae</taxon>
        <taxon>Ancylostoma</taxon>
    </lineage>
</organism>
<feature type="transmembrane region" description="Helical" evidence="5">
    <location>
        <begin position="78"/>
        <end position="105"/>
    </location>
</feature>
<dbReference type="AlphaFoldDB" id="A0A368GF57"/>
<dbReference type="SUPFAM" id="SSF81321">
    <property type="entry name" value="Family A G protein-coupled receptor-like"/>
    <property type="match status" value="1"/>
</dbReference>
<keyword evidence="4 5" id="KW-0472">Membrane</keyword>
<evidence type="ECO:0000259" key="6">
    <source>
        <dbReference type="PROSITE" id="PS50262"/>
    </source>
</evidence>
<reference evidence="7 8" key="1">
    <citation type="submission" date="2014-10" db="EMBL/GenBank/DDBJ databases">
        <title>Draft genome of the hookworm Ancylostoma caninum.</title>
        <authorList>
            <person name="Mitreva M."/>
        </authorList>
    </citation>
    <scope>NUCLEOTIDE SEQUENCE [LARGE SCALE GENOMIC DNA]</scope>
    <source>
        <strain evidence="7 8">Baltimore</strain>
    </source>
</reference>
<dbReference type="CDD" id="cd00637">
    <property type="entry name" value="7tm_classA_rhodopsin-like"/>
    <property type="match status" value="1"/>
</dbReference>
<feature type="domain" description="G-protein coupled receptors family 1 profile" evidence="6">
    <location>
        <begin position="1"/>
        <end position="179"/>
    </location>
</feature>
<keyword evidence="2 5" id="KW-0812">Transmembrane</keyword>
<keyword evidence="3 5" id="KW-1133">Transmembrane helix</keyword>
<dbReference type="OrthoDB" id="5868068at2759"/>
<dbReference type="EMBL" id="JOJR01000173">
    <property type="protein sequence ID" value="RCN43002.1"/>
    <property type="molecule type" value="Genomic_DNA"/>
</dbReference>
<gene>
    <name evidence="7" type="ORF">ANCCAN_11050</name>
</gene>
<comment type="caution">
    <text evidence="7">The sequence shown here is derived from an EMBL/GenBank/DDBJ whole genome shotgun (WGS) entry which is preliminary data.</text>
</comment>
<feature type="transmembrane region" description="Helical" evidence="5">
    <location>
        <begin position="155"/>
        <end position="181"/>
    </location>
</feature>
<feature type="transmembrane region" description="Helical" evidence="5">
    <location>
        <begin position="37"/>
        <end position="58"/>
    </location>
</feature>
<evidence type="ECO:0000256" key="2">
    <source>
        <dbReference type="ARBA" id="ARBA00022692"/>
    </source>
</evidence>
<dbReference type="PANTHER" id="PTHR22718:SF25">
    <property type="entry name" value="G-PROTEIN COUPLED RECEPTORS FAMILY 1 PROFILE DOMAIN-CONTAINING PROTEIN"/>
    <property type="match status" value="1"/>
</dbReference>
<dbReference type="PROSITE" id="PS50262">
    <property type="entry name" value="G_PROTEIN_RECEP_F1_2"/>
    <property type="match status" value="1"/>
</dbReference>
<dbReference type="PANTHER" id="PTHR22718">
    <property type="entry name" value="SERPENTINE RECEPTOR, CLASS X"/>
    <property type="match status" value="1"/>
</dbReference>
<evidence type="ECO:0000256" key="1">
    <source>
        <dbReference type="ARBA" id="ARBA00004370"/>
    </source>
</evidence>
<accession>A0A368GF57</accession>
<evidence type="ECO:0000313" key="7">
    <source>
        <dbReference type="EMBL" id="RCN43002.1"/>
    </source>
</evidence>
<evidence type="ECO:0000256" key="3">
    <source>
        <dbReference type="ARBA" id="ARBA00022989"/>
    </source>
</evidence>
<protein>
    <recommendedName>
        <fullName evidence="6">G-protein coupled receptors family 1 profile domain-containing protein</fullName>
    </recommendedName>
</protein>
<name>A0A368GF57_ANCCA</name>
<dbReference type="Proteomes" id="UP000252519">
    <property type="component" value="Unassembled WGS sequence"/>
</dbReference>
<evidence type="ECO:0000313" key="8">
    <source>
        <dbReference type="Proteomes" id="UP000252519"/>
    </source>
</evidence>